<dbReference type="Gene3D" id="3.40.50.150">
    <property type="entry name" value="Vaccinia Virus protein VP39"/>
    <property type="match status" value="1"/>
</dbReference>
<evidence type="ECO:0000313" key="5">
    <source>
        <dbReference type="Proteomes" id="UP000574769"/>
    </source>
</evidence>
<dbReference type="AlphaFoldDB" id="A0A7W7EYJ3"/>
<sequence length="225" mass="23192">MGSEFGVGTGMIDTAAMRHAMVASQLRTTGVDDVRVVAAMASVPREEFVPAESRTLAYRDTPIPLGRGRYLNNPMATGRLLTEAAILPEDRVLLVGAATGYTAAVLVELGATVTAVESDAGLLATARAALPGAVGIHWVEGPMADGHAAGAPYDVLLVDGSVEELPAALIAQLRVEGRIAAGIVDKGVTRLCSGRRTEGGVGVVPFVDAECVVLPGFAKPAAFRF</sequence>
<dbReference type="Proteomes" id="UP000574769">
    <property type="component" value="Unassembled WGS sequence"/>
</dbReference>
<keyword evidence="5" id="KW-1185">Reference proteome</keyword>
<evidence type="ECO:0000313" key="4">
    <source>
        <dbReference type="EMBL" id="MBB4618813.1"/>
    </source>
</evidence>
<dbReference type="PANTHER" id="PTHR11579:SF18">
    <property type="entry name" value="PROTEIN-L-ISOASPARTATE O-METHYLTRANSFERASE"/>
    <property type="match status" value="1"/>
</dbReference>
<protein>
    <recommendedName>
        <fullName evidence="2">Protein-L-isoaspartate O-methyltransferase</fullName>
    </recommendedName>
    <alternativeName>
        <fullName evidence="3">Protein L-isoaspartyl methyltransferase</fullName>
    </alternativeName>
</protein>
<name>A0A7W7EYJ3_9SPHN</name>
<dbReference type="GO" id="GO:0005737">
    <property type="term" value="C:cytoplasm"/>
    <property type="evidence" value="ECO:0007669"/>
    <property type="project" value="TreeGrafter"/>
</dbReference>
<keyword evidence="4" id="KW-0808">Transferase</keyword>
<organism evidence="4 5">
    <name type="scientific">Sphingomonas abaci</name>
    <dbReference type="NCBI Taxonomy" id="237611"/>
    <lineage>
        <taxon>Bacteria</taxon>
        <taxon>Pseudomonadati</taxon>
        <taxon>Pseudomonadota</taxon>
        <taxon>Alphaproteobacteria</taxon>
        <taxon>Sphingomonadales</taxon>
        <taxon>Sphingomonadaceae</taxon>
        <taxon>Sphingomonas</taxon>
    </lineage>
</organism>
<dbReference type="EMBL" id="JACHNY010000006">
    <property type="protein sequence ID" value="MBB4618813.1"/>
    <property type="molecule type" value="Genomic_DNA"/>
</dbReference>
<dbReference type="SUPFAM" id="SSF53335">
    <property type="entry name" value="S-adenosyl-L-methionine-dependent methyltransferases"/>
    <property type="match status" value="1"/>
</dbReference>
<dbReference type="CDD" id="cd02440">
    <property type="entry name" value="AdoMet_MTases"/>
    <property type="match status" value="1"/>
</dbReference>
<comment type="similarity">
    <text evidence="1">Belongs to the methyltransferase superfamily. L-isoaspartyl/D-aspartyl protein methyltransferase family.</text>
</comment>
<evidence type="ECO:0000256" key="3">
    <source>
        <dbReference type="ARBA" id="ARBA00030757"/>
    </source>
</evidence>
<evidence type="ECO:0000256" key="1">
    <source>
        <dbReference type="ARBA" id="ARBA00005369"/>
    </source>
</evidence>
<comment type="caution">
    <text evidence="4">The sequence shown here is derived from an EMBL/GenBank/DDBJ whole genome shotgun (WGS) entry which is preliminary data.</text>
</comment>
<accession>A0A7W7EYJ3</accession>
<dbReference type="InterPro" id="IPR029063">
    <property type="entry name" value="SAM-dependent_MTases_sf"/>
</dbReference>
<evidence type="ECO:0000256" key="2">
    <source>
        <dbReference type="ARBA" id="ARBA00013346"/>
    </source>
</evidence>
<keyword evidence="4" id="KW-0489">Methyltransferase</keyword>
<dbReference type="GO" id="GO:0032259">
    <property type="term" value="P:methylation"/>
    <property type="evidence" value="ECO:0007669"/>
    <property type="project" value="UniProtKB-KW"/>
</dbReference>
<dbReference type="InterPro" id="IPR000682">
    <property type="entry name" value="PCMT"/>
</dbReference>
<dbReference type="GO" id="GO:0004719">
    <property type="term" value="F:protein-L-isoaspartate (D-aspartate) O-methyltransferase activity"/>
    <property type="evidence" value="ECO:0007669"/>
    <property type="project" value="InterPro"/>
</dbReference>
<dbReference type="PANTHER" id="PTHR11579">
    <property type="entry name" value="PROTEIN-L-ISOASPARTATE O-METHYLTRANSFERASE"/>
    <property type="match status" value="1"/>
</dbReference>
<gene>
    <name evidence="4" type="ORF">GGQ96_002959</name>
</gene>
<proteinExistence type="inferred from homology"/>
<reference evidence="4 5" key="1">
    <citation type="submission" date="2020-08" db="EMBL/GenBank/DDBJ databases">
        <title>Genomic Encyclopedia of Type Strains, Phase IV (KMG-IV): sequencing the most valuable type-strain genomes for metagenomic binning, comparative biology and taxonomic classification.</title>
        <authorList>
            <person name="Goeker M."/>
        </authorList>
    </citation>
    <scope>NUCLEOTIDE SEQUENCE [LARGE SCALE GENOMIC DNA]</scope>
    <source>
        <strain evidence="4 5">DSM 15867</strain>
    </source>
</reference>
<dbReference type="Pfam" id="PF01135">
    <property type="entry name" value="PCMT"/>
    <property type="match status" value="1"/>
</dbReference>